<reference evidence="2 3" key="1">
    <citation type="submission" date="2021-06" db="EMBL/GenBank/DDBJ databases">
        <authorList>
            <person name="Palmer J.M."/>
        </authorList>
    </citation>
    <scope>NUCLEOTIDE SEQUENCE [LARGE SCALE GENOMIC DNA]</scope>
    <source>
        <strain evidence="2 3">GA_2019</strain>
        <tissue evidence="2">Muscle</tissue>
    </source>
</reference>
<dbReference type="SMART" id="SM00060">
    <property type="entry name" value="FN3"/>
    <property type="match status" value="1"/>
</dbReference>
<protein>
    <recommendedName>
        <fullName evidence="1">Fibronectin type-III domain-containing protein</fullName>
    </recommendedName>
</protein>
<dbReference type="InterPro" id="IPR013783">
    <property type="entry name" value="Ig-like_fold"/>
</dbReference>
<feature type="non-terminal residue" evidence="2">
    <location>
        <position position="1"/>
    </location>
</feature>
<name>A0ABV0PDW6_9TELE</name>
<dbReference type="InterPro" id="IPR003961">
    <property type="entry name" value="FN3_dom"/>
</dbReference>
<dbReference type="EMBL" id="JAHRIO010070922">
    <property type="protein sequence ID" value="MEQ2181666.1"/>
    <property type="molecule type" value="Genomic_DNA"/>
</dbReference>
<organism evidence="2 3">
    <name type="scientific">Goodea atripinnis</name>
    <dbReference type="NCBI Taxonomy" id="208336"/>
    <lineage>
        <taxon>Eukaryota</taxon>
        <taxon>Metazoa</taxon>
        <taxon>Chordata</taxon>
        <taxon>Craniata</taxon>
        <taxon>Vertebrata</taxon>
        <taxon>Euteleostomi</taxon>
        <taxon>Actinopterygii</taxon>
        <taxon>Neopterygii</taxon>
        <taxon>Teleostei</taxon>
        <taxon>Neoteleostei</taxon>
        <taxon>Acanthomorphata</taxon>
        <taxon>Ovalentaria</taxon>
        <taxon>Atherinomorphae</taxon>
        <taxon>Cyprinodontiformes</taxon>
        <taxon>Goodeidae</taxon>
        <taxon>Goodea</taxon>
    </lineage>
</organism>
<dbReference type="PRINTS" id="PR00014">
    <property type="entry name" value="FNTYPEIII"/>
</dbReference>
<comment type="caution">
    <text evidence="2">The sequence shown here is derived from an EMBL/GenBank/DDBJ whole genome shotgun (WGS) entry which is preliminary data.</text>
</comment>
<feature type="domain" description="Fibronectin type-III" evidence="1">
    <location>
        <begin position="9"/>
        <end position="65"/>
    </location>
</feature>
<dbReference type="Gene3D" id="2.60.40.10">
    <property type="entry name" value="Immunoglobulins"/>
    <property type="match status" value="2"/>
</dbReference>
<keyword evidence="3" id="KW-1185">Reference proteome</keyword>
<accession>A0ABV0PDW6</accession>
<dbReference type="SUPFAM" id="SSF49265">
    <property type="entry name" value="Fibronectin type III"/>
    <property type="match status" value="1"/>
</dbReference>
<sequence>APASIKGAPGAPMSVKAYDVNSDYVLVAWKPPNTVNEAPITGYFVDRVGHSYYFRVRAVNSTGISRPSRKSDKVTAIDAAESERLQGTDEDVSAYCTVYLVMVLHVFLVCQYRTPSCEMLDCFWGLFAQAAPGILPYVANLGLYYTGAQGLLLHCNDQCFFAVLQSCPHYC</sequence>
<evidence type="ECO:0000313" key="2">
    <source>
        <dbReference type="EMBL" id="MEQ2181666.1"/>
    </source>
</evidence>
<dbReference type="CDD" id="cd00063">
    <property type="entry name" value="FN3"/>
    <property type="match status" value="1"/>
</dbReference>
<evidence type="ECO:0000313" key="3">
    <source>
        <dbReference type="Proteomes" id="UP001476798"/>
    </source>
</evidence>
<gene>
    <name evidence="2" type="ORF">GOODEAATRI_013921</name>
</gene>
<dbReference type="Proteomes" id="UP001476798">
    <property type="component" value="Unassembled WGS sequence"/>
</dbReference>
<proteinExistence type="predicted"/>
<evidence type="ECO:0000259" key="1">
    <source>
        <dbReference type="SMART" id="SM00060"/>
    </source>
</evidence>
<dbReference type="InterPro" id="IPR036116">
    <property type="entry name" value="FN3_sf"/>
</dbReference>